<name>A0A1Y2C665_9FUNG</name>
<dbReference type="AlphaFoldDB" id="A0A1Y2C665"/>
<sequence>MINREESIFPYYFESMFYYTGEDSEDGEDGENNQYKLKNTFTFGIKFFQERRNENNCNENGVSNFVVDKKDENMELMQEIKKLMKDIIESLSSLSYIPIESSNSSNIDIKQNSVSTTNCSVMNNYECLSPNKNNNIDKDQNSVSTNNYPVNDNYEYLSPFSNNSNEFLNNSNEL</sequence>
<organism evidence="1 2">
    <name type="scientific">Neocallimastix californiae</name>
    <dbReference type="NCBI Taxonomy" id="1754190"/>
    <lineage>
        <taxon>Eukaryota</taxon>
        <taxon>Fungi</taxon>
        <taxon>Fungi incertae sedis</taxon>
        <taxon>Chytridiomycota</taxon>
        <taxon>Chytridiomycota incertae sedis</taxon>
        <taxon>Neocallimastigomycetes</taxon>
        <taxon>Neocallimastigales</taxon>
        <taxon>Neocallimastigaceae</taxon>
        <taxon>Neocallimastix</taxon>
    </lineage>
</organism>
<keyword evidence="2" id="KW-1185">Reference proteome</keyword>
<dbReference type="EMBL" id="MCOG01000120">
    <property type="protein sequence ID" value="ORY42426.1"/>
    <property type="molecule type" value="Genomic_DNA"/>
</dbReference>
<evidence type="ECO:0000313" key="1">
    <source>
        <dbReference type="EMBL" id="ORY42426.1"/>
    </source>
</evidence>
<accession>A0A1Y2C665</accession>
<proteinExistence type="predicted"/>
<evidence type="ECO:0000313" key="2">
    <source>
        <dbReference type="Proteomes" id="UP000193920"/>
    </source>
</evidence>
<reference evidence="1 2" key="1">
    <citation type="submission" date="2016-08" db="EMBL/GenBank/DDBJ databases">
        <title>A Parts List for Fungal Cellulosomes Revealed by Comparative Genomics.</title>
        <authorList>
            <consortium name="DOE Joint Genome Institute"/>
            <person name="Haitjema C.H."/>
            <person name="Gilmore S.P."/>
            <person name="Henske J.K."/>
            <person name="Solomon K.V."/>
            <person name="De Groot R."/>
            <person name="Kuo A."/>
            <person name="Mondo S.J."/>
            <person name="Salamov A.A."/>
            <person name="Labutti K."/>
            <person name="Zhao Z."/>
            <person name="Chiniquy J."/>
            <person name="Barry K."/>
            <person name="Brewer H.M."/>
            <person name="Purvine S.O."/>
            <person name="Wright A.T."/>
            <person name="Boxma B."/>
            <person name="Van Alen T."/>
            <person name="Hackstein J.H."/>
            <person name="Baker S.E."/>
            <person name="Grigoriev I.V."/>
            <person name="O'Malley M.A."/>
        </authorList>
    </citation>
    <scope>NUCLEOTIDE SEQUENCE [LARGE SCALE GENOMIC DNA]</scope>
    <source>
        <strain evidence="1 2">G1</strain>
    </source>
</reference>
<comment type="caution">
    <text evidence="1">The sequence shown here is derived from an EMBL/GenBank/DDBJ whole genome shotgun (WGS) entry which is preliminary data.</text>
</comment>
<gene>
    <name evidence="1" type="ORF">LY90DRAFT_510009</name>
</gene>
<protein>
    <submittedName>
        <fullName evidence="1">Uncharacterized protein</fullName>
    </submittedName>
</protein>
<dbReference type="Proteomes" id="UP000193920">
    <property type="component" value="Unassembled WGS sequence"/>
</dbReference>